<comment type="caution">
    <text evidence="1">The sequence shown here is derived from an EMBL/GenBank/DDBJ whole genome shotgun (WGS) entry which is preliminary data.</text>
</comment>
<gene>
    <name evidence="1" type="ORF">NKR23_g233</name>
</gene>
<dbReference type="InterPro" id="IPR032710">
    <property type="entry name" value="NTF2-like_dom_sf"/>
</dbReference>
<evidence type="ECO:0000313" key="1">
    <source>
        <dbReference type="EMBL" id="KAJ9157779.1"/>
    </source>
</evidence>
<accession>A0AA38VXQ8</accession>
<dbReference type="PANTHER" id="PTHR39401:SF1">
    <property type="entry name" value="SNOAL-LIKE DOMAIN-CONTAINING PROTEIN"/>
    <property type="match status" value="1"/>
</dbReference>
<reference evidence="1" key="1">
    <citation type="submission" date="2022-07" db="EMBL/GenBank/DDBJ databases">
        <title>Fungi with potential for degradation of polypropylene.</title>
        <authorList>
            <person name="Gostincar C."/>
        </authorList>
    </citation>
    <scope>NUCLEOTIDE SEQUENCE</scope>
    <source>
        <strain evidence="1">EXF-13308</strain>
    </source>
</reference>
<sequence>MADITNPLLPQGWSVDSDIIQFFIDFYKISDSPTAHDTYTGMFTGDATFKLASSTSIGREDILAKRRSMWSTVSSREHTVVKIFPFGPNAHEFMLYGGVKYTFETGQKAEKDWAARADLAKGPDGKWRMKYYQVYLDTGANAK</sequence>
<evidence type="ECO:0008006" key="3">
    <source>
        <dbReference type="Google" id="ProtNLM"/>
    </source>
</evidence>
<dbReference type="PANTHER" id="PTHR39401">
    <property type="entry name" value="SNOAL-LIKE DOMAIN-CONTAINING PROTEIN"/>
    <property type="match status" value="1"/>
</dbReference>
<dbReference type="EMBL" id="JANBVO010000001">
    <property type="protein sequence ID" value="KAJ9157779.1"/>
    <property type="molecule type" value="Genomic_DNA"/>
</dbReference>
<evidence type="ECO:0000313" key="2">
    <source>
        <dbReference type="Proteomes" id="UP001174694"/>
    </source>
</evidence>
<organism evidence="1 2">
    <name type="scientific">Pleurostoma richardsiae</name>
    <dbReference type="NCBI Taxonomy" id="41990"/>
    <lineage>
        <taxon>Eukaryota</taxon>
        <taxon>Fungi</taxon>
        <taxon>Dikarya</taxon>
        <taxon>Ascomycota</taxon>
        <taxon>Pezizomycotina</taxon>
        <taxon>Sordariomycetes</taxon>
        <taxon>Sordariomycetidae</taxon>
        <taxon>Calosphaeriales</taxon>
        <taxon>Pleurostomataceae</taxon>
        <taxon>Pleurostoma</taxon>
    </lineage>
</organism>
<dbReference type="SUPFAM" id="SSF54427">
    <property type="entry name" value="NTF2-like"/>
    <property type="match status" value="1"/>
</dbReference>
<protein>
    <recommendedName>
        <fullName evidence="3">SnoaL-like domain-containing protein</fullName>
    </recommendedName>
</protein>
<name>A0AA38VXQ8_9PEZI</name>
<dbReference type="AlphaFoldDB" id="A0AA38VXQ8"/>
<proteinExistence type="predicted"/>
<dbReference type="Proteomes" id="UP001174694">
    <property type="component" value="Unassembled WGS sequence"/>
</dbReference>
<keyword evidence="2" id="KW-1185">Reference proteome</keyword>